<protein>
    <submittedName>
        <fullName evidence="12">Glutathione-disulfide reductase</fullName>
        <ecNumber evidence="12">1.8.1.7</ecNumber>
    </submittedName>
</protein>
<feature type="region of interest" description="Disordered" evidence="9">
    <location>
        <begin position="1"/>
        <end position="59"/>
    </location>
</feature>
<dbReference type="Gene3D" id="3.50.50.60">
    <property type="entry name" value="FAD/NAD(P)-binding domain"/>
    <property type="match status" value="2"/>
</dbReference>
<dbReference type="PRINTS" id="PR00411">
    <property type="entry name" value="PNDRDTASEI"/>
</dbReference>
<dbReference type="InterPro" id="IPR012999">
    <property type="entry name" value="Pyr_OxRdtase_I_AS"/>
</dbReference>
<dbReference type="EC" id="1.8.1.7" evidence="12"/>
<evidence type="ECO:0000256" key="8">
    <source>
        <dbReference type="RuleBase" id="RU003691"/>
    </source>
</evidence>
<comment type="caution">
    <text evidence="12">The sequence shown here is derived from an EMBL/GenBank/DDBJ whole genome shotgun (WGS) entry which is preliminary data.</text>
</comment>
<keyword evidence="7 8" id="KW-0676">Redox-active center</keyword>
<dbReference type="InterPro" id="IPR023753">
    <property type="entry name" value="FAD/NAD-binding_dom"/>
</dbReference>
<gene>
    <name evidence="12" type="ORF">DT603_13815</name>
</gene>
<evidence type="ECO:0000313" key="13">
    <source>
        <dbReference type="Proteomes" id="UP001429354"/>
    </source>
</evidence>
<evidence type="ECO:0000256" key="1">
    <source>
        <dbReference type="ARBA" id="ARBA00001974"/>
    </source>
</evidence>
<sequence length="525" mass="55915">MAPDDLGRPAHPGTCAAPSPHLAGGRAWHARGQHERGQWTAHGRPDQRPATRHRSHALSHGAIPVSQAQYCKYDYDLVVIGGGSGGLAGAFRAASHGARVALLEPGEFGGTCVNVGCVPKKAMWLAAELAQRIDMASRMGFDLPIAKLDWQEFIVHRQRYIAGIHESYRKRLDAAGIVHLPCRGHFVDAHTVETHQGLRVSAAHVLIATGGKPKRPDIPGAGLGVVSDDFFNFCEAPARVAVVGGGYIAVELAGVLQALGSKVEMFVRGSRLLDSFDVELTDELAENLRQHGIHCHFASTVAALQPADGERVRVVDSSGQPGEPFDSVLFATGRTPASDGLGLESIGVDIDAGGFIRVDALQDTSVPGIHAVGDVSSRLALTPVAIAAARRLMDRLFAGKADARLNYEDIATVVFSHPPLGKVGLSEAEARVLHGDAVQVYRTRFRPMLHALADSPQRSLFKLVCVGAGQAPEQQRVVGIHLLGEGADEILQGFAVALKKGITKRDLDDTMAIHPTSAEEVVLMQ</sequence>
<evidence type="ECO:0000256" key="9">
    <source>
        <dbReference type="SAM" id="MobiDB-lite"/>
    </source>
</evidence>
<feature type="compositionally biased region" description="Basic and acidic residues" evidence="9">
    <location>
        <begin position="32"/>
        <end position="49"/>
    </location>
</feature>
<keyword evidence="3 8" id="KW-0285">Flavoprotein</keyword>
<dbReference type="Pfam" id="PF02852">
    <property type="entry name" value="Pyr_redox_dim"/>
    <property type="match status" value="1"/>
</dbReference>
<dbReference type="InterPro" id="IPR004099">
    <property type="entry name" value="Pyr_nucl-diS_OxRdtase_dimer"/>
</dbReference>
<dbReference type="PIRSF" id="PIRSF000350">
    <property type="entry name" value="Mercury_reductase_MerA"/>
    <property type="match status" value="1"/>
</dbReference>
<dbReference type="SUPFAM" id="SSF51905">
    <property type="entry name" value="FAD/NAD(P)-binding domain"/>
    <property type="match status" value="1"/>
</dbReference>
<dbReference type="InterPro" id="IPR036188">
    <property type="entry name" value="FAD/NAD-bd_sf"/>
</dbReference>
<accession>A0ABX0AI71</accession>
<name>A0ABX0AI71_9GAMM</name>
<dbReference type="PRINTS" id="PR00368">
    <property type="entry name" value="FADPNR"/>
</dbReference>
<dbReference type="EMBL" id="QOVG01000010">
    <property type="protein sequence ID" value="NDK39916.1"/>
    <property type="molecule type" value="Genomic_DNA"/>
</dbReference>
<keyword evidence="5 8" id="KW-0560">Oxidoreductase</keyword>
<keyword evidence="13" id="KW-1185">Reference proteome</keyword>
<evidence type="ECO:0000259" key="11">
    <source>
        <dbReference type="Pfam" id="PF07992"/>
    </source>
</evidence>
<evidence type="ECO:0000313" key="12">
    <source>
        <dbReference type="EMBL" id="NDK39916.1"/>
    </source>
</evidence>
<keyword evidence="6" id="KW-1015">Disulfide bond</keyword>
<feature type="domain" description="Pyridine nucleotide-disulphide oxidoreductase dimerisation" evidence="10">
    <location>
        <begin position="410"/>
        <end position="523"/>
    </location>
</feature>
<evidence type="ECO:0000256" key="7">
    <source>
        <dbReference type="ARBA" id="ARBA00023284"/>
    </source>
</evidence>
<dbReference type="InterPro" id="IPR001100">
    <property type="entry name" value="Pyr_nuc-diS_OxRdtase"/>
</dbReference>
<dbReference type="Gene3D" id="3.30.390.30">
    <property type="match status" value="1"/>
</dbReference>
<dbReference type="InterPro" id="IPR046952">
    <property type="entry name" value="GSHR/TRXR-like"/>
</dbReference>
<proteinExistence type="inferred from homology"/>
<keyword evidence="4 8" id="KW-0274">FAD</keyword>
<evidence type="ECO:0000256" key="2">
    <source>
        <dbReference type="ARBA" id="ARBA00007532"/>
    </source>
</evidence>
<evidence type="ECO:0000256" key="4">
    <source>
        <dbReference type="ARBA" id="ARBA00022827"/>
    </source>
</evidence>
<evidence type="ECO:0000256" key="6">
    <source>
        <dbReference type="ARBA" id="ARBA00023157"/>
    </source>
</evidence>
<dbReference type="PANTHER" id="PTHR42737:SF2">
    <property type="entry name" value="GLUTATHIONE REDUCTASE"/>
    <property type="match status" value="1"/>
</dbReference>
<dbReference type="Proteomes" id="UP001429354">
    <property type="component" value="Unassembled WGS sequence"/>
</dbReference>
<dbReference type="InterPro" id="IPR016156">
    <property type="entry name" value="FAD/NAD-linked_Rdtase_dimer_sf"/>
</dbReference>
<dbReference type="GO" id="GO:0004362">
    <property type="term" value="F:glutathione-disulfide reductase (NADPH) activity"/>
    <property type="evidence" value="ECO:0007669"/>
    <property type="project" value="UniProtKB-EC"/>
</dbReference>
<evidence type="ECO:0000256" key="3">
    <source>
        <dbReference type="ARBA" id="ARBA00022630"/>
    </source>
</evidence>
<dbReference type="PROSITE" id="PS00076">
    <property type="entry name" value="PYRIDINE_REDOX_1"/>
    <property type="match status" value="1"/>
</dbReference>
<comment type="cofactor">
    <cofactor evidence="1">
        <name>FAD</name>
        <dbReference type="ChEBI" id="CHEBI:57692"/>
    </cofactor>
</comment>
<feature type="domain" description="FAD/NAD(P)-binding" evidence="11">
    <location>
        <begin position="75"/>
        <end position="389"/>
    </location>
</feature>
<dbReference type="NCBIfam" id="NF004776">
    <property type="entry name" value="PRK06116.1"/>
    <property type="match status" value="1"/>
</dbReference>
<reference evidence="12 13" key="1">
    <citation type="submission" date="2018-07" db="EMBL/GenBank/DDBJ databases">
        <title>Whole genome Sequencing of Pseudoxanthomonas gei KCTC 32298 (T).</title>
        <authorList>
            <person name="Kumar S."/>
            <person name="Bansal K."/>
            <person name="Kaur A."/>
            <person name="Patil P."/>
            <person name="Sharma S."/>
            <person name="Patil P.B."/>
        </authorList>
    </citation>
    <scope>NUCLEOTIDE SEQUENCE [LARGE SCALE GENOMIC DNA]</scope>
    <source>
        <strain evidence="12 13">KCTC 32298</strain>
    </source>
</reference>
<dbReference type="Pfam" id="PF07992">
    <property type="entry name" value="Pyr_redox_2"/>
    <property type="match status" value="1"/>
</dbReference>
<dbReference type="SUPFAM" id="SSF55424">
    <property type="entry name" value="FAD/NAD-linked reductases, dimerisation (C-terminal) domain"/>
    <property type="match status" value="1"/>
</dbReference>
<dbReference type="PANTHER" id="PTHR42737">
    <property type="entry name" value="GLUTATHIONE REDUCTASE"/>
    <property type="match status" value="1"/>
</dbReference>
<comment type="similarity">
    <text evidence="2 8">Belongs to the class-I pyridine nucleotide-disulfide oxidoreductase family.</text>
</comment>
<evidence type="ECO:0000256" key="5">
    <source>
        <dbReference type="ARBA" id="ARBA00023002"/>
    </source>
</evidence>
<organism evidence="12 13">
    <name type="scientific">Pseudoxanthomonas gei</name>
    <dbReference type="NCBI Taxonomy" id="1383030"/>
    <lineage>
        <taxon>Bacteria</taxon>
        <taxon>Pseudomonadati</taxon>
        <taxon>Pseudomonadota</taxon>
        <taxon>Gammaproteobacteria</taxon>
        <taxon>Lysobacterales</taxon>
        <taxon>Lysobacteraceae</taxon>
        <taxon>Pseudoxanthomonas</taxon>
    </lineage>
</organism>
<evidence type="ECO:0000259" key="10">
    <source>
        <dbReference type="Pfam" id="PF02852"/>
    </source>
</evidence>